<dbReference type="PANTHER" id="PTHR35458:SF2">
    <property type="entry name" value="SLR0755 PROTEIN"/>
    <property type="match status" value="1"/>
</dbReference>
<dbReference type="Pfam" id="PF01936">
    <property type="entry name" value="NYN"/>
    <property type="match status" value="1"/>
</dbReference>
<dbReference type="PANTHER" id="PTHR35458">
    <property type="entry name" value="SLR0755 PROTEIN"/>
    <property type="match status" value="1"/>
</dbReference>
<dbReference type="AlphaFoldDB" id="A0A317FEN8"/>
<evidence type="ECO:0000256" key="1">
    <source>
        <dbReference type="SAM" id="MobiDB-lite"/>
    </source>
</evidence>
<evidence type="ECO:0000313" key="3">
    <source>
        <dbReference type="EMBL" id="PWS36842.1"/>
    </source>
</evidence>
<sequence length="208" mass="23648">MHFDPQERLGLFIDGAHLYGASRNLGFDVDYKDLLGFFRRQARLVRAAYYTALLENEEYSPLRPLVDWLGYNGYCVVTKAAREFTDSAGRRRVRGNIHIELAVDVLTLAPRLDHVVLFAGDGDLRRMVEAVQQQGVRVSVLSTIRTQPAMVADELRRQADQFIDLAELAPDITRRQTEPRPRPPVVRAPDRARPTPADPFRDPVDLPE</sequence>
<comment type="caution">
    <text evidence="3">The sequence shown here is derived from an EMBL/GenBank/DDBJ whole genome shotgun (WGS) entry which is preliminary data.</text>
</comment>
<feature type="region of interest" description="Disordered" evidence="1">
    <location>
        <begin position="170"/>
        <end position="208"/>
    </location>
</feature>
<dbReference type="Proteomes" id="UP000245765">
    <property type="component" value="Unassembled WGS sequence"/>
</dbReference>
<name>A0A317FEN8_9PROT</name>
<accession>A0A317FEN8</accession>
<dbReference type="Gene3D" id="3.40.50.1010">
    <property type="entry name" value="5'-nuclease"/>
    <property type="match status" value="1"/>
</dbReference>
<feature type="domain" description="NYN" evidence="2">
    <location>
        <begin position="8"/>
        <end position="165"/>
    </location>
</feature>
<feature type="compositionally biased region" description="Basic and acidic residues" evidence="1">
    <location>
        <begin position="172"/>
        <end position="181"/>
    </location>
</feature>
<dbReference type="RefSeq" id="WP_109871632.1">
    <property type="nucleotide sequence ID" value="NZ_QGNA01000003.1"/>
</dbReference>
<proteinExistence type="predicted"/>
<protein>
    <submittedName>
        <fullName evidence="3">NYN domain-containing protein</fullName>
    </submittedName>
</protein>
<evidence type="ECO:0000313" key="4">
    <source>
        <dbReference type="Proteomes" id="UP000245765"/>
    </source>
</evidence>
<reference evidence="4" key="1">
    <citation type="submission" date="2018-05" db="EMBL/GenBank/DDBJ databases">
        <authorList>
            <person name="Du Z."/>
            <person name="Wang X."/>
        </authorList>
    </citation>
    <scope>NUCLEOTIDE SEQUENCE [LARGE SCALE GENOMIC DNA]</scope>
    <source>
        <strain evidence="4">CQN31</strain>
    </source>
</reference>
<dbReference type="InterPro" id="IPR021139">
    <property type="entry name" value="NYN"/>
</dbReference>
<keyword evidence="4" id="KW-1185">Reference proteome</keyword>
<dbReference type="InterPro" id="IPR047140">
    <property type="entry name" value="LabA"/>
</dbReference>
<feature type="compositionally biased region" description="Basic and acidic residues" evidence="1">
    <location>
        <begin position="188"/>
        <end position="208"/>
    </location>
</feature>
<dbReference type="EMBL" id="QGNA01000003">
    <property type="protein sequence ID" value="PWS36842.1"/>
    <property type="molecule type" value="Genomic_DNA"/>
</dbReference>
<evidence type="ECO:0000259" key="2">
    <source>
        <dbReference type="Pfam" id="PF01936"/>
    </source>
</evidence>
<dbReference type="CDD" id="cd10911">
    <property type="entry name" value="PIN_LabA"/>
    <property type="match status" value="1"/>
</dbReference>
<dbReference type="GO" id="GO:0004540">
    <property type="term" value="F:RNA nuclease activity"/>
    <property type="evidence" value="ECO:0007669"/>
    <property type="project" value="InterPro"/>
</dbReference>
<dbReference type="OrthoDB" id="9794137at2"/>
<gene>
    <name evidence="3" type="ORF">DFH01_14580</name>
</gene>
<organism evidence="3 4">
    <name type="scientific">Falsiroseomonas bella</name>
    <dbReference type="NCBI Taxonomy" id="2184016"/>
    <lineage>
        <taxon>Bacteria</taxon>
        <taxon>Pseudomonadati</taxon>
        <taxon>Pseudomonadota</taxon>
        <taxon>Alphaproteobacteria</taxon>
        <taxon>Acetobacterales</taxon>
        <taxon>Roseomonadaceae</taxon>
        <taxon>Falsiroseomonas</taxon>
    </lineage>
</organism>